<accession>A0A7H8QKJ2</accession>
<keyword evidence="2" id="KW-1185">Reference proteome</keyword>
<proteinExistence type="predicted"/>
<name>A0A7H8QKJ2_TALRU</name>
<dbReference type="EMBL" id="CP055898">
    <property type="protein sequence ID" value="QKX54470.1"/>
    <property type="molecule type" value="Genomic_DNA"/>
</dbReference>
<reference evidence="2" key="1">
    <citation type="submission" date="2020-06" db="EMBL/GenBank/DDBJ databases">
        <title>A chromosome-scale genome assembly of Talaromyces rugulosus W13939.</title>
        <authorList>
            <person name="Wang B."/>
            <person name="Guo L."/>
            <person name="Ye K."/>
            <person name="Wang L."/>
        </authorList>
    </citation>
    <scope>NUCLEOTIDE SEQUENCE [LARGE SCALE GENOMIC DNA]</scope>
    <source>
        <strain evidence="2">W13939</strain>
    </source>
</reference>
<organism evidence="1 2">
    <name type="scientific">Talaromyces rugulosus</name>
    <name type="common">Penicillium rugulosum</name>
    <dbReference type="NCBI Taxonomy" id="121627"/>
    <lineage>
        <taxon>Eukaryota</taxon>
        <taxon>Fungi</taxon>
        <taxon>Dikarya</taxon>
        <taxon>Ascomycota</taxon>
        <taxon>Pezizomycotina</taxon>
        <taxon>Eurotiomycetes</taxon>
        <taxon>Eurotiomycetidae</taxon>
        <taxon>Eurotiales</taxon>
        <taxon>Trichocomaceae</taxon>
        <taxon>Talaromyces</taxon>
        <taxon>Talaromyces sect. Islandici</taxon>
    </lineage>
</organism>
<dbReference type="Proteomes" id="UP000509510">
    <property type="component" value="Chromosome I"/>
</dbReference>
<sequence length="109" mass="11736">MTSRQSTSAPASAAGCSNVAVTPARNSATKARAIHVGKLYSKRFLVTADALFYIRPSHVALGHLHVDMIVNDQSLVIIRKHLTTATRMMKSVPNARFSPKSPVFAAKSC</sequence>
<dbReference type="GeneID" id="55989067"/>
<dbReference type="RefSeq" id="XP_035340649.1">
    <property type="nucleotide sequence ID" value="XM_035484756.1"/>
</dbReference>
<dbReference type="KEGG" id="trg:TRUGW13939_01557"/>
<evidence type="ECO:0000313" key="1">
    <source>
        <dbReference type="EMBL" id="QKX54470.1"/>
    </source>
</evidence>
<dbReference type="PROSITE" id="PS51257">
    <property type="entry name" value="PROKAR_LIPOPROTEIN"/>
    <property type="match status" value="1"/>
</dbReference>
<gene>
    <name evidence="1" type="ORF">TRUGW13939_01557</name>
</gene>
<evidence type="ECO:0000313" key="2">
    <source>
        <dbReference type="Proteomes" id="UP000509510"/>
    </source>
</evidence>
<protein>
    <submittedName>
        <fullName evidence="1">Uncharacterized protein</fullName>
    </submittedName>
</protein>
<dbReference type="AlphaFoldDB" id="A0A7H8QKJ2"/>